<dbReference type="GO" id="GO:0098542">
    <property type="term" value="P:defense response to other organism"/>
    <property type="evidence" value="ECO:0007669"/>
    <property type="project" value="TreeGrafter"/>
</dbReference>
<keyword evidence="7" id="KW-1185">Reference proteome</keyword>
<dbReference type="FunFam" id="1.10.10.10:FF:000322">
    <property type="entry name" value="Probable disease resistance protein At1g63360"/>
    <property type="match status" value="1"/>
</dbReference>
<dbReference type="Gene3D" id="3.40.50.300">
    <property type="entry name" value="P-loop containing nucleotide triphosphate hydrolases"/>
    <property type="match status" value="1"/>
</dbReference>
<keyword evidence="1" id="KW-0677">Repeat</keyword>
<feature type="domain" description="Disease resistance R13L4/SHOC-2-like LRR" evidence="5">
    <location>
        <begin position="503"/>
        <end position="638"/>
    </location>
</feature>
<dbReference type="AlphaFoldDB" id="A0A2Z6M155"/>
<evidence type="ECO:0000256" key="1">
    <source>
        <dbReference type="ARBA" id="ARBA00022737"/>
    </source>
</evidence>
<protein>
    <submittedName>
        <fullName evidence="6">Uncharacterized protein</fullName>
    </submittedName>
</protein>
<name>A0A2Z6M155_TRISU</name>
<dbReference type="PANTHER" id="PTHR23155:SF1052">
    <property type="entry name" value="DISEASE RESISTANCE PROTEIN RPM1"/>
    <property type="match status" value="1"/>
</dbReference>
<dbReference type="InterPro" id="IPR058922">
    <property type="entry name" value="WHD_DRP"/>
</dbReference>
<dbReference type="Pfam" id="PF00931">
    <property type="entry name" value="NB-ARC"/>
    <property type="match status" value="1"/>
</dbReference>
<evidence type="ECO:0000259" key="5">
    <source>
        <dbReference type="Pfam" id="PF23598"/>
    </source>
</evidence>
<keyword evidence="2" id="KW-0611">Plant defense</keyword>
<dbReference type="Proteomes" id="UP000242715">
    <property type="component" value="Unassembled WGS sequence"/>
</dbReference>
<dbReference type="InterPro" id="IPR044974">
    <property type="entry name" value="Disease_R_plants"/>
</dbReference>
<evidence type="ECO:0000313" key="7">
    <source>
        <dbReference type="Proteomes" id="UP000242715"/>
    </source>
</evidence>
<reference evidence="7" key="1">
    <citation type="journal article" date="2017" name="Front. Plant Sci.">
        <title>Climate Clever Clovers: New Paradigm to Reduce the Environmental Footprint of Ruminants by Breeding Low Methanogenic Forages Utilizing Haplotype Variation.</title>
        <authorList>
            <person name="Kaur P."/>
            <person name="Appels R."/>
            <person name="Bayer P.E."/>
            <person name="Keeble-Gagnere G."/>
            <person name="Wang J."/>
            <person name="Hirakawa H."/>
            <person name="Shirasawa K."/>
            <person name="Vercoe P."/>
            <person name="Stefanova K."/>
            <person name="Durmic Z."/>
            <person name="Nichols P."/>
            <person name="Revell C."/>
            <person name="Isobe S.N."/>
            <person name="Edwards D."/>
            <person name="Erskine W."/>
        </authorList>
    </citation>
    <scope>NUCLEOTIDE SEQUENCE [LARGE SCALE GENOMIC DNA]</scope>
    <source>
        <strain evidence="7">cv. Daliak</strain>
    </source>
</reference>
<dbReference type="SUPFAM" id="SSF52058">
    <property type="entry name" value="L domain-like"/>
    <property type="match status" value="1"/>
</dbReference>
<evidence type="ECO:0000259" key="3">
    <source>
        <dbReference type="Pfam" id="PF00931"/>
    </source>
</evidence>
<dbReference type="OrthoDB" id="1419574at2759"/>
<dbReference type="FunFam" id="3.40.50.300:FF:001091">
    <property type="entry name" value="Probable disease resistance protein At1g61300"/>
    <property type="match status" value="1"/>
</dbReference>
<dbReference type="PRINTS" id="PR00364">
    <property type="entry name" value="DISEASERSIST"/>
</dbReference>
<proteinExistence type="predicted"/>
<accession>A0A2Z6M155</accession>
<dbReference type="Gene3D" id="1.10.8.430">
    <property type="entry name" value="Helical domain of apoptotic protease-activating factors"/>
    <property type="match status" value="1"/>
</dbReference>
<gene>
    <name evidence="6" type="ORF">TSUD_128780</name>
</gene>
<dbReference type="Pfam" id="PF23598">
    <property type="entry name" value="LRR_14"/>
    <property type="match status" value="1"/>
</dbReference>
<dbReference type="InterPro" id="IPR032675">
    <property type="entry name" value="LRR_dom_sf"/>
</dbReference>
<dbReference type="GO" id="GO:0043531">
    <property type="term" value="F:ADP binding"/>
    <property type="evidence" value="ECO:0007669"/>
    <property type="project" value="InterPro"/>
</dbReference>
<dbReference type="Pfam" id="PF23559">
    <property type="entry name" value="WHD_DRP"/>
    <property type="match status" value="1"/>
</dbReference>
<dbReference type="InterPro" id="IPR027417">
    <property type="entry name" value="P-loop_NTPase"/>
</dbReference>
<dbReference type="Gene3D" id="1.10.10.10">
    <property type="entry name" value="Winged helix-like DNA-binding domain superfamily/Winged helix DNA-binding domain"/>
    <property type="match status" value="1"/>
</dbReference>
<feature type="domain" description="Disease resistance protein winged helix" evidence="4">
    <location>
        <begin position="386"/>
        <end position="457"/>
    </location>
</feature>
<feature type="domain" description="NB-ARC" evidence="3">
    <location>
        <begin position="124"/>
        <end position="301"/>
    </location>
</feature>
<sequence length="660" mass="75852">MLKKINNKSHGTREIIKELIEASFHIEDVIDEYTIREEQQLPDPGCAAFAANYVKTMSLRLQIAYKIQNIKSRIDEIKDISCEKDDGFPQIQSSWKQGPSSCEVLYNIRSSPLHIDEADVVGFEEPKKILIDWLVEGRAERTVLSVVAMGGQGKTTLAKNVFDRNMVIKHFDCRVWITVSQSYNAEELLKDMLQKLYKQNGQDPPQSINQMDRDSLVDEVKNCLQQKRYVIVFDDVWNIRFWDEIEFAMIDNKNGSKILITTRNMEVANACKKSSFVEVHKLKPLTKEKSLELFNKKAFHNLKGCCPENLIDISSKIIEKCNGLPLAIVVIGGLLSCKDRKPIEWYKFSENINPKLKEDSKVKKILALSYHDLSYNLKSCLLYFGLYPEDFIVPSNLLTRQWMAEGFIKEDIGSTLEEVAEEYLTELIRRNLVQVLSISIDGRAKSCRVHDLVHAMIVEKCEDLNFCKNIFGDKQSSLTGMIRRLSIRTTNSDNLLNNTENSHVRSLLVHTSKTLPESFGKRIPTKYKCLKVLDFEHDDQFLEVPNDLGSLSQLKYFGFRVMGVQRFQLPKSIGKLENLETLDLRFSNKMEIKMPKEICMLRKLRHLLGNKMSLILLKEGIGGMESLQTLSDVYSNEDEKDNNPRVRKAETVKEIGLERS</sequence>
<evidence type="ECO:0000256" key="2">
    <source>
        <dbReference type="ARBA" id="ARBA00022821"/>
    </source>
</evidence>
<dbReference type="EMBL" id="DF973275">
    <property type="protein sequence ID" value="GAU23773.1"/>
    <property type="molecule type" value="Genomic_DNA"/>
</dbReference>
<dbReference type="SUPFAM" id="SSF52540">
    <property type="entry name" value="P-loop containing nucleoside triphosphate hydrolases"/>
    <property type="match status" value="1"/>
</dbReference>
<evidence type="ECO:0000259" key="4">
    <source>
        <dbReference type="Pfam" id="PF23559"/>
    </source>
</evidence>
<dbReference type="InterPro" id="IPR055414">
    <property type="entry name" value="LRR_R13L4/SHOC2-like"/>
</dbReference>
<dbReference type="Gene3D" id="3.80.10.10">
    <property type="entry name" value="Ribonuclease Inhibitor"/>
    <property type="match status" value="1"/>
</dbReference>
<dbReference type="InterPro" id="IPR002182">
    <property type="entry name" value="NB-ARC"/>
</dbReference>
<evidence type="ECO:0000313" key="6">
    <source>
        <dbReference type="EMBL" id="GAU23773.1"/>
    </source>
</evidence>
<dbReference type="InterPro" id="IPR042197">
    <property type="entry name" value="Apaf_helical"/>
</dbReference>
<dbReference type="InterPro" id="IPR036388">
    <property type="entry name" value="WH-like_DNA-bd_sf"/>
</dbReference>
<organism evidence="6 7">
    <name type="scientific">Trifolium subterraneum</name>
    <name type="common">Subterranean clover</name>
    <dbReference type="NCBI Taxonomy" id="3900"/>
    <lineage>
        <taxon>Eukaryota</taxon>
        <taxon>Viridiplantae</taxon>
        <taxon>Streptophyta</taxon>
        <taxon>Embryophyta</taxon>
        <taxon>Tracheophyta</taxon>
        <taxon>Spermatophyta</taxon>
        <taxon>Magnoliopsida</taxon>
        <taxon>eudicotyledons</taxon>
        <taxon>Gunneridae</taxon>
        <taxon>Pentapetalae</taxon>
        <taxon>rosids</taxon>
        <taxon>fabids</taxon>
        <taxon>Fabales</taxon>
        <taxon>Fabaceae</taxon>
        <taxon>Papilionoideae</taxon>
        <taxon>50 kb inversion clade</taxon>
        <taxon>NPAAA clade</taxon>
        <taxon>Hologalegina</taxon>
        <taxon>IRL clade</taxon>
        <taxon>Trifolieae</taxon>
        <taxon>Trifolium</taxon>
    </lineage>
</organism>
<dbReference type="PANTHER" id="PTHR23155">
    <property type="entry name" value="DISEASE RESISTANCE PROTEIN RP"/>
    <property type="match status" value="1"/>
</dbReference>